<dbReference type="EMBL" id="SNXR01000016">
    <property type="protein sequence ID" value="TDP58032.1"/>
    <property type="molecule type" value="Genomic_DNA"/>
</dbReference>
<feature type="transmembrane region" description="Helical" evidence="15">
    <location>
        <begin position="12"/>
        <end position="33"/>
    </location>
</feature>
<dbReference type="Gene3D" id="6.10.340.10">
    <property type="match status" value="1"/>
</dbReference>
<dbReference type="InterPro" id="IPR003661">
    <property type="entry name" value="HisK_dim/P_dom"/>
</dbReference>
<dbReference type="GO" id="GO:0005886">
    <property type="term" value="C:plasma membrane"/>
    <property type="evidence" value="ECO:0007669"/>
    <property type="project" value="UniProtKB-SubCell"/>
</dbReference>
<dbReference type="CDD" id="cd00082">
    <property type="entry name" value="HisKA"/>
    <property type="match status" value="1"/>
</dbReference>
<dbReference type="InterPro" id="IPR003594">
    <property type="entry name" value="HATPase_dom"/>
</dbReference>
<dbReference type="InterPro" id="IPR036890">
    <property type="entry name" value="HATPase_C_sf"/>
</dbReference>
<dbReference type="Gene3D" id="1.10.287.130">
    <property type="match status" value="1"/>
</dbReference>
<keyword evidence="6" id="KW-0808">Transferase</keyword>
<dbReference type="GO" id="GO:0005524">
    <property type="term" value="F:ATP binding"/>
    <property type="evidence" value="ECO:0007669"/>
    <property type="project" value="UniProtKB-KW"/>
</dbReference>
<feature type="domain" description="HAMP" evidence="17">
    <location>
        <begin position="185"/>
        <end position="238"/>
    </location>
</feature>
<evidence type="ECO:0000256" key="11">
    <source>
        <dbReference type="ARBA" id="ARBA00022989"/>
    </source>
</evidence>
<dbReference type="SMART" id="SM00304">
    <property type="entry name" value="HAMP"/>
    <property type="match status" value="1"/>
</dbReference>
<keyword evidence="12" id="KW-0902">Two-component regulatory system</keyword>
<dbReference type="SMART" id="SM00388">
    <property type="entry name" value="HisKA"/>
    <property type="match status" value="1"/>
</dbReference>
<dbReference type="InterPro" id="IPR005467">
    <property type="entry name" value="His_kinase_dom"/>
</dbReference>
<keyword evidence="7 15" id="KW-0812">Transmembrane</keyword>
<feature type="coiled-coil region" evidence="14">
    <location>
        <begin position="292"/>
        <end position="319"/>
    </location>
</feature>
<keyword evidence="9 18" id="KW-0418">Kinase</keyword>
<evidence type="ECO:0000256" key="5">
    <source>
        <dbReference type="ARBA" id="ARBA00022553"/>
    </source>
</evidence>
<dbReference type="SUPFAM" id="SSF158472">
    <property type="entry name" value="HAMP domain-like"/>
    <property type="match status" value="1"/>
</dbReference>
<dbReference type="InterPro" id="IPR003660">
    <property type="entry name" value="HAMP_dom"/>
</dbReference>
<dbReference type="SUPFAM" id="SSF47384">
    <property type="entry name" value="Homodimeric domain of signal transducing histidine kinase"/>
    <property type="match status" value="1"/>
</dbReference>
<keyword evidence="19" id="KW-1185">Reference proteome</keyword>
<evidence type="ECO:0000256" key="14">
    <source>
        <dbReference type="SAM" id="Coils"/>
    </source>
</evidence>
<evidence type="ECO:0000256" key="4">
    <source>
        <dbReference type="ARBA" id="ARBA00022475"/>
    </source>
</evidence>
<dbReference type="RefSeq" id="WP_133533762.1">
    <property type="nucleotide sequence ID" value="NZ_SNXR01000016.1"/>
</dbReference>
<keyword evidence="10" id="KW-0067">ATP-binding</keyword>
<keyword evidence="14" id="KW-0175">Coiled coil</keyword>
<dbReference type="SUPFAM" id="SSF55874">
    <property type="entry name" value="ATPase domain of HSP90 chaperone/DNA topoisomerase II/histidine kinase"/>
    <property type="match status" value="1"/>
</dbReference>
<dbReference type="Pfam" id="PF00672">
    <property type="entry name" value="HAMP"/>
    <property type="match status" value="1"/>
</dbReference>
<gene>
    <name evidence="18" type="ORF">BC748_2547</name>
</gene>
<organism evidence="18 19">
    <name type="scientific">Flavobacterium dankookense</name>
    <dbReference type="NCBI Taxonomy" id="706186"/>
    <lineage>
        <taxon>Bacteria</taxon>
        <taxon>Pseudomonadati</taxon>
        <taxon>Bacteroidota</taxon>
        <taxon>Flavobacteriia</taxon>
        <taxon>Flavobacteriales</taxon>
        <taxon>Flavobacteriaceae</taxon>
        <taxon>Flavobacterium</taxon>
    </lineage>
</organism>
<name>A0A4V3CRU0_9FLAO</name>
<comment type="catalytic activity">
    <reaction evidence="1">
        <text>ATP + protein L-histidine = ADP + protein N-phospho-L-histidine.</text>
        <dbReference type="EC" id="2.7.13.3"/>
    </reaction>
</comment>
<feature type="transmembrane region" description="Helical" evidence="15">
    <location>
        <begin position="161"/>
        <end position="184"/>
    </location>
</feature>
<keyword evidence="5" id="KW-0597">Phosphoprotein</keyword>
<evidence type="ECO:0000256" key="12">
    <source>
        <dbReference type="ARBA" id="ARBA00023012"/>
    </source>
</evidence>
<dbReference type="SMART" id="SM00387">
    <property type="entry name" value="HATPase_c"/>
    <property type="match status" value="1"/>
</dbReference>
<dbReference type="InterPro" id="IPR036097">
    <property type="entry name" value="HisK_dim/P_sf"/>
</dbReference>
<dbReference type="InterPro" id="IPR004358">
    <property type="entry name" value="Sig_transdc_His_kin-like_C"/>
</dbReference>
<dbReference type="PROSITE" id="PS50109">
    <property type="entry name" value="HIS_KIN"/>
    <property type="match status" value="1"/>
</dbReference>
<keyword evidence="13 15" id="KW-0472">Membrane</keyword>
<dbReference type="InterPro" id="IPR050398">
    <property type="entry name" value="HssS/ArlS-like"/>
</dbReference>
<evidence type="ECO:0000256" key="15">
    <source>
        <dbReference type="SAM" id="Phobius"/>
    </source>
</evidence>
<dbReference type="AlphaFoldDB" id="A0A4V3CRU0"/>
<evidence type="ECO:0000256" key="6">
    <source>
        <dbReference type="ARBA" id="ARBA00022679"/>
    </source>
</evidence>
<dbReference type="GO" id="GO:0000155">
    <property type="term" value="F:phosphorelay sensor kinase activity"/>
    <property type="evidence" value="ECO:0007669"/>
    <property type="project" value="InterPro"/>
</dbReference>
<keyword evidence="11 15" id="KW-1133">Transmembrane helix</keyword>
<comment type="subcellular location">
    <subcellularLocation>
        <location evidence="2">Cell membrane</location>
        <topology evidence="2">Multi-pass membrane protein</topology>
    </subcellularLocation>
</comment>
<dbReference type="PROSITE" id="PS50885">
    <property type="entry name" value="HAMP"/>
    <property type="match status" value="1"/>
</dbReference>
<dbReference type="Gene3D" id="3.30.565.10">
    <property type="entry name" value="Histidine kinase-like ATPase, C-terminal domain"/>
    <property type="match status" value="1"/>
</dbReference>
<comment type="caution">
    <text evidence="18">The sequence shown here is derived from an EMBL/GenBank/DDBJ whole genome shotgun (WGS) entry which is preliminary data.</text>
</comment>
<keyword evidence="4" id="KW-1003">Cell membrane</keyword>
<evidence type="ECO:0000256" key="3">
    <source>
        <dbReference type="ARBA" id="ARBA00012438"/>
    </source>
</evidence>
<evidence type="ECO:0000256" key="2">
    <source>
        <dbReference type="ARBA" id="ARBA00004651"/>
    </source>
</evidence>
<dbReference type="FunFam" id="1.10.287.130:FF:000001">
    <property type="entry name" value="Two-component sensor histidine kinase"/>
    <property type="match status" value="1"/>
</dbReference>
<dbReference type="EC" id="2.7.13.3" evidence="3"/>
<feature type="domain" description="Histidine kinase" evidence="16">
    <location>
        <begin position="246"/>
        <end position="462"/>
    </location>
</feature>
<dbReference type="PRINTS" id="PR00344">
    <property type="entry name" value="BCTRLSENSOR"/>
</dbReference>
<evidence type="ECO:0000313" key="19">
    <source>
        <dbReference type="Proteomes" id="UP000295260"/>
    </source>
</evidence>
<evidence type="ECO:0000256" key="13">
    <source>
        <dbReference type="ARBA" id="ARBA00023136"/>
    </source>
</evidence>
<dbReference type="Pfam" id="PF00512">
    <property type="entry name" value="HisKA"/>
    <property type="match status" value="1"/>
</dbReference>
<dbReference type="OrthoDB" id="594725at2"/>
<reference evidence="18 19" key="1">
    <citation type="submission" date="2019-03" db="EMBL/GenBank/DDBJ databases">
        <title>Genomic Encyclopedia of Archaeal and Bacterial Type Strains, Phase II (KMG-II): from individual species to whole genera.</title>
        <authorList>
            <person name="Goeker M."/>
        </authorList>
    </citation>
    <scope>NUCLEOTIDE SEQUENCE [LARGE SCALE GENOMIC DNA]</scope>
    <source>
        <strain evidence="18 19">DSM 25687</strain>
    </source>
</reference>
<evidence type="ECO:0000256" key="7">
    <source>
        <dbReference type="ARBA" id="ARBA00022692"/>
    </source>
</evidence>
<keyword evidence="8" id="KW-0547">Nucleotide-binding</keyword>
<dbReference type="Pfam" id="PF02518">
    <property type="entry name" value="HATPase_c"/>
    <property type="match status" value="1"/>
</dbReference>
<proteinExistence type="predicted"/>
<dbReference type="PANTHER" id="PTHR45528">
    <property type="entry name" value="SENSOR HISTIDINE KINASE CPXA"/>
    <property type="match status" value="1"/>
</dbReference>
<evidence type="ECO:0000259" key="16">
    <source>
        <dbReference type="PROSITE" id="PS50109"/>
    </source>
</evidence>
<evidence type="ECO:0000259" key="17">
    <source>
        <dbReference type="PROSITE" id="PS50885"/>
    </source>
</evidence>
<sequence length="462" mass="53132">MKQLSFKNRIASNYIITTALLIFVVFFVIYSIVKFSVYVRVNNEIKAEVTKHLKEIEVIENCVLLIREEQWKTKQLNKVEVSPAFIQFVDELGALVEKSPNLKQKQLKYNNKELANELFDTKLENIAVRQIQVPLYQGSKIIGYLIVAMSLEDSVMVLDNLFKILLIAYPLIMLVLFLIARFIAGRSIKPISAIIETSNFITKDNLKSRIPLPQNKDELHLLSHTINDLLDRIENAVVREKQFTSDASHELRTPLAVIKGTLEVLIRKERKPEEYKEKIEYCVQEVNRLNHLVDELLLLARFENQRQNLKLEKVNLNSLLTDVVSRNSQAIKEQKLKCTTEFSNEVSVKTDSYLFSIIINNLLTNAIKYSKKGSEIAIHLVEENNKVQCSIIDYGIGIAKEDMDKIFDQFYRSKNTHESDIKGTGLGLSIVKRLCDLLEIDLKIESQENIGTKAILTIYDKK</sequence>
<dbReference type="FunFam" id="3.30.565.10:FF:000006">
    <property type="entry name" value="Sensor histidine kinase WalK"/>
    <property type="match status" value="1"/>
</dbReference>
<dbReference type="Proteomes" id="UP000295260">
    <property type="component" value="Unassembled WGS sequence"/>
</dbReference>
<protein>
    <recommendedName>
        <fullName evidence="3">histidine kinase</fullName>
        <ecNumber evidence="3">2.7.13.3</ecNumber>
    </recommendedName>
</protein>
<dbReference type="PANTHER" id="PTHR45528:SF1">
    <property type="entry name" value="SENSOR HISTIDINE KINASE CPXA"/>
    <property type="match status" value="1"/>
</dbReference>
<evidence type="ECO:0000256" key="8">
    <source>
        <dbReference type="ARBA" id="ARBA00022741"/>
    </source>
</evidence>
<evidence type="ECO:0000256" key="1">
    <source>
        <dbReference type="ARBA" id="ARBA00000085"/>
    </source>
</evidence>
<evidence type="ECO:0000256" key="10">
    <source>
        <dbReference type="ARBA" id="ARBA00022840"/>
    </source>
</evidence>
<accession>A0A4V3CRU0</accession>
<evidence type="ECO:0000313" key="18">
    <source>
        <dbReference type="EMBL" id="TDP58032.1"/>
    </source>
</evidence>
<evidence type="ECO:0000256" key="9">
    <source>
        <dbReference type="ARBA" id="ARBA00022777"/>
    </source>
</evidence>